<keyword evidence="1" id="KW-1133">Transmembrane helix</keyword>
<reference evidence="2 3" key="1">
    <citation type="submission" date="2020-12" db="EMBL/GenBank/DDBJ databases">
        <title>YIM B01967 draft genome.</title>
        <authorList>
            <person name="Yan X."/>
        </authorList>
    </citation>
    <scope>NUCLEOTIDE SEQUENCE [LARGE SCALE GENOMIC DNA]</scope>
    <source>
        <strain evidence="2 3">YIM B01967</strain>
    </source>
</reference>
<evidence type="ECO:0000313" key="2">
    <source>
        <dbReference type="EMBL" id="MBK3494117.1"/>
    </source>
</evidence>
<organism evidence="2 3">
    <name type="scientific">Viridibacillus soli</name>
    <dbReference type="NCBI Taxonomy" id="2798301"/>
    <lineage>
        <taxon>Bacteria</taxon>
        <taxon>Bacillati</taxon>
        <taxon>Bacillota</taxon>
        <taxon>Bacilli</taxon>
        <taxon>Bacillales</taxon>
        <taxon>Caryophanaceae</taxon>
        <taxon>Viridibacillus</taxon>
    </lineage>
</organism>
<evidence type="ECO:0000313" key="3">
    <source>
        <dbReference type="Proteomes" id="UP000618943"/>
    </source>
</evidence>
<protein>
    <recommendedName>
        <fullName evidence="4">Flagellar protein FliL</fullName>
    </recommendedName>
</protein>
<sequence>MSKFKKRIIGIVLVVCVVIGALIFVNNPFEKTNYQSTEVVNNEAINSELSTLTLNILKGLSDSKAVLTIKTDYQKSITIETSIKNSDKNAKKLAIDIEDSVKEILESEELNSITKIESYKIFVMDSDGKAID</sequence>
<gene>
    <name evidence="2" type="ORF">JFL43_04440</name>
</gene>
<comment type="caution">
    <text evidence="2">The sequence shown here is derived from an EMBL/GenBank/DDBJ whole genome shotgun (WGS) entry which is preliminary data.</text>
</comment>
<feature type="transmembrane region" description="Helical" evidence="1">
    <location>
        <begin position="7"/>
        <end position="25"/>
    </location>
</feature>
<evidence type="ECO:0008006" key="4">
    <source>
        <dbReference type="Google" id="ProtNLM"/>
    </source>
</evidence>
<dbReference type="RefSeq" id="WP_200748102.1">
    <property type="nucleotide sequence ID" value="NZ_JAEOAH010000004.1"/>
</dbReference>
<accession>A0ABS1H3Y8</accession>
<keyword evidence="1" id="KW-0472">Membrane</keyword>
<dbReference type="Proteomes" id="UP000618943">
    <property type="component" value="Unassembled WGS sequence"/>
</dbReference>
<name>A0ABS1H3Y8_9BACL</name>
<keyword evidence="1" id="KW-0812">Transmembrane</keyword>
<keyword evidence="3" id="KW-1185">Reference proteome</keyword>
<evidence type="ECO:0000256" key="1">
    <source>
        <dbReference type="SAM" id="Phobius"/>
    </source>
</evidence>
<proteinExistence type="predicted"/>
<dbReference type="EMBL" id="JAEOAH010000004">
    <property type="protein sequence ID" value="MBK3494117.1"/>
    <property type="molecule type" value="Genomic_DNA"/>
</dbReference>